<organism evidence="1 2">
    <name type="scientific">Luteolibacter yonseiensis</name>
    <dbReference type="NCBI Taxonomy" id="1144680"/>
    <lineage>
        <taxon>Bacteria</taxon>
        <taxon>Pseudomonadati</taxon>
        <taxon>Verrucomicrobiota</taxon>
        <taxon>Verrucomicrobiia</taxon>
        <taxon>Verrucomicrobiales</taxon>
        <taxon>Verrucomicrobiaceae</taxon>
        <taxon>Luteolibacter</taxon>
    </lineage>
</organism>
<keyword evidence="2" id="KW-1185">Reference proteome</keyword>
<protein>
    <submittedName>
        <fullName evidence="1">Uncharacterized protein</fullName>
    </submittedName>
</protein>
<evidence type="ECO:0000313" key="2">
    <source>
        <dbReference type="Proteomes" id="UP000600139"/>
    </source>
</evidence>
<name>A0A934V729_9BACT</name>
<sequence>MVEAMMGLSLLTVLGLVLLKLSLNILHPRQWTLQQSLSDAYMTYERAYAERIPFEDLLAAGSPWPDFAAGTNNTASEVVNIGKLPGGEVVTAKVTRTRFADPGNYPIDGGGGTVATNPAAMKIWKVQSVLTYKVGNKTYAKSRTVLRSQ</sequence>
<reference evidence="1" key="1">
    <citation type="submission" date="2021-01" db="EMBL/GenBank/DDBJ databases">
        <title>Modified the classification status of verrucomicrobia.</title>
        <authorList>
            <person name="Feng X."/>
        </authorList>
    </citation>
    <scope>NUCLEOTIDE SEQUENCE</scope>
    <source>
        <strain evidence="1">JCM 18052</strain>
    </source>
</reference>
<dbReference type="AlphaFoldDB" id="A0A934V729"/>
<dbReference type="RefSeq" id="WP_200350649.1">
    <property type="nucleotide sequence ID" value="NZ_JAENIK010000009.1"/>
</dbReference>
<accession>A0A934V729</accession>
<proteinExistence type="predicted"/>
<dbReference type="Proteomes" id="UP000600139">
    <property type="component" value="Unassembled WGS sequence"/>
</dbReference>
<dbReference type="EMBL" id="JAENIK010000009">
    <property type="protein sequence ID" value="MBK1815692.1"/>
    <property type="molecule type" value="Genomic_DNA"/>
</dbReference>
<gene>
    <name evidence="1" type="ORF">JIN84_08695</name>
</gene>
<comment type="caution">
    <text evidence="1">The sequence shown here is derived from an EMBL/GenBank/DDBJ whole genome shotgun (WGS) entry which is preliminary data.</text>
</comment>
<evidence type="ECO:0000313" key="1">
    <source>
        <dbReference type="EMBL" id="MBK1815692.1"/>
    </source>
</evidence>